<feature type="region of interest" description="Disordered" evidence="16">
    <location>
        <begin position="1"/>
        <end position="27"/>
    </location>
</feature>
<dbReference type="GO" id="GO:0031072">
    <property type="term" value="F:heat shock protein binding"/>
    <property type="evidence" value="ECO:0007669"/>
    <property type="project" value="Ensembl"/>
</dbReference>
<evidence type="ECO:0000256" key="2">
    <source>
        <dbReference type="ARBA" id="ARBA00004123"/>
    </source>
</evidence>
<dbReference type="Pfam" id="PF00515">
    <property type="entry name" value="TPR_1"/>
    <property type="match status" value="1"/>
</dbReference>
<dbReference type="GO" id="GO:0006457">
    <property type="term" value="P:protein folding"/>
    <property type="evidence" value="ECO:0007669"/>
    <property type="project" value="Ensembl"/>
</dbReference>
<dbReference type="OrthoDB" id="433738at2759"/>
<evidence type="ECO:0000256" key="13">
    <source>
        <dbReference type="ARBA" id="ARBA00023242"/>
    </source>
</evidence>
<dbReference type="PANTHER" id="PTHR46512">
    <property type="entry name" value="PEPTIDYLPROLYL ISOMERASE"/>
    <property type="match status" value="1"/>
</dbReference>
<dbReference type="KEGG" id="mdo:100016812"/>
<dbReference type="eggNOG" id="KOG0543">
    <property type="taxonomic scope" value="Eukaryota"/>
</dbReference>
<evidence type="ECO:0000256" key="9">
    <source>
        <dbReference type="ARBA" id="ARBA00022990"/>
    </source>
</evidence>
<dbReference type="PROSITE" id="PS50059">
    <property type="entry name" value="FKBP_PPIASE"/>
    <property type="match status" value="2"/>
</dbReference>
<dbReference type="Ensembl" id="ENSMODT00000023291.3">
    <property type="protein sequence ID" value="ENSMODP00000022886.1"/>
    <property type="gene ID" value="ENSMODG00000018354.3"/>
</dbReference>
<evidence type="ECO:0000256" key="8">
    <source>
        <dbReference type="ARBA" id="ARBA00022803"/>
    </source>
</evidence>
<evidence type="ECO:0000256" key="6">
    <source>
        <dbReference type="ARBA" id="ARBA00022553"/>
    </source>
</evidence>
<keyword evidence="8 15" id="KW-0802">TPR repeat</keyword>
<dbReference type="InterPro" id="IPR001179">
    <property type="entry name" value="PPIase_FKBP_dom"/>
</dbReference>
<dbReference type="SMART" id="SM00028">
    <property type="entry name" value="TPR"/>
    <property type="match status" value="3"/>
</dbReference>
<dbReference type="InterPro" id="IPR046357">
    <property type="entry name" value="PPIase_dom_sf"/>
</dbReference>
<dbReference type="AlphaFoldDB" id="F6PQH4"/>
<evidence type="ECO:0000256" key="4">
    <source>
        <dbReference type="ARBA" id="ARBA00013194"/>
    </source>
</evidence>
<keyword evidence="5" id="KW-0963">Cytoplasm</keyword>
<evidence type="ECO:0000256" key="12">
    <source>
        <dbReference type="ARBA" id="ARBA00023235"/>
    </source>
</evidence>
<dbReference type="GO" id="GO:0005654">
    <property type="term" value="C:nucleoplasm"/>
    <property type="evidence" value="ECO:0007669"/>
    <property type="project" value="Ensembl"/>
</dbReference>
<dbReference type="EC" id="5.2.1.8" evidence="4 14"/>
<keyword evidence="12 14" id="KW-0413">Isomerase</keyword>
<comment type="subcellular location">
    <subcellularLocation>
        <location evidence="3">Cytoplasm</location>
    </subcellularLocation>
    <subcellularLocation>
        <location evidence="2">Nucleus</location>
    </subcellularLocation>
</comment>
<evidence type="ECO:0000256" key="1">
    <source>
        <dbReference type="ARBA" id="ARBA00000971"/>
    </source>
</evidence>
<reference evidence="18" key="2">
    <citation type="submission" date="2025-08" db="UniProtKB">
        <authorList>
            <consortium name="Ensembl"/>
        </authorList>
    </citation>
    <scope>IDENTIFICATION</scope>
</reference>
<evidence type="ECO:0000256" key="3">
    <source>
        <dbReference type="ARBA" id="ARBA00004496"/>
    </source>
</evidence>
<keyword evidence="9" id="KW-0007">Acetylation</keyword>
<name>F6PQH4_MONDO</name>
<dbReference type="GeneID" id="100016812"/>
<evidence type="ECO:0000256" key="7">
    <source>
        <dbReference type="ARBA" id="ARBA00022737"/>
    </source>
</evidence>
<reference evidence="18" key="3">
    <citation type="submission" date="2025-09" db="UniProtKB">
        <authorList>
            <consortium name="Ensembl"/>
        </authorList>
    </citation>
    <scope>IDENTIFICATION</scope>
</reference>
<dbReference type="Bgee" id="ENSMODG00000018354">
    <property type="expression patterns" value="Expressed in forelimb bud and 19 other cell types or tissues"/>
</dbReference>
<dbReference type="FunCoup" id="F6PQH4">
    <property type="interactions" value="1681"/>
</dbReference>
<accession>F6PQH4</accession>
<comment type="catalytic activity">
    <reaction evidence="1 14">
        <text>[protein]-peptidylproline (omega=180) = [protein]-peptidylproline (omega=0)</text>
        <dbReference type="Rhea" id="RHEA:16237"/>
        <dbReference type="Rhea" id="RHEA-COMP:10747"/>
        <dbReference type="Rhea" id="RHEA-COMP:10748"/>
        <dbReference type="ChEBI" id="CHEBI:83833"/>
        <dbReference type="ChEBI" id="CHEBI:83834"/>
        <dbReference type="EC" id="5.2.1.8"/>
    </reaction>
</comment>
<dbReference type="PROSITE" id="PS50005">
    <property type="entry name" value="TPR"/>
    <property type="match status" value="2"/>
</dbReference>
<gene>
    <name evidence="18" type="primary">FKBP4</name>
</gene>
<keyword evidence="13" id="KW-0539">Nucleus</keyword>
<evidence type="ECO:0000313" key="18">
    <source>
        <dbReference type="Ensembl" id="ENSMODP00000022886.1"/>
    </source>
</evidence>
<dbReference type="Pfam" id="PF13181">
    <property type="entry name" value="TPR_8"/>
    <property type="match status" value="1"/>
</dbReference>
<feature type="repeat" description="TPR" evidence="15">
    <location>
        <begin position="356"/>
        <end position="389"/>
    </location>
</feature>
<dbReference type="Pfam" id="PF00254">
    <property type="entry name" value="FKBP_C"/>
    <property type="match status" value="2"/>
</dbReference>
<feature type="domain" description="PPIase FKBP-type" evidence="17">
    <location>
        <begin position="168"/>
        <end position="254"/>
    </location>
</feature>
<dbReference type="Proteomes" id="UP000002280">
    <property type="component" value="Chromosome 8"/>
</dbReference>
<evidence type="ECO:0000256" key="10">
    <source>
        <dbReference type="ARBA" id="ARBA00023110"/>
    </source>
</evidence>
<dbReference type="SUPFAM" id="SSF54534">
    <property type="entry name" value="FKBP-like"/>
    <property type="match status" value="2"/>
</dbReference>
<keyword evidence="7" id="KW-0677">Repeat</keyword>
<dbReference type="FunFam" id="3.10.50.40:FF:000011">
    <property type="entry name" value="Peptidylprolyl isomerase"/>
    <property type="match status" value="1"/>
</dbReference>
<evidence type="ECO:0000256" key="5">
    <source>
        <dbReference type="ARBA" id="ARBA00022490"/>
    </source>
</evidence>
<protein>
    <recommendedName>
        <fullName evidence="4 14">peptidylprolyl isomerase</fullName>
        <ecNumber evidence="4 14">5.2.1.8</ecNumber>
    </recommendedName>
</protein>
<dbReference type="InParanoid" id="F6PQH4"/>
<dbReference type="GeneTree" id="ENSGT00940000157200"/>
<evidence type="ECO:0000256" key="11">
    <source>
        <dbReference type="ARBA" id="ARBA00023186"/>
    </source>
</evidence>
<keyword evidence="11" id="KW-0143">Chaperone</keyword>
<dbReference type="RefSeq" id="XP_001366229.1">
    <property type="nucleotide sequence ID" value="XM_001366192.5"/>
</dbReference>
<proteinExistence type="predicted"/>
<dbReference type="CTD" id="2288"/>
<dbReference type="InterPro" id="IPR019734">
    <property type="entry name" value="TPR_rpt"/>
</dbReference>
<keyword evidence="19" id="KW-1185">Reference proteome</keyword>
<dbReference type="Gene3D" id="1.25.40.10">
    <property type="entry name" value="Tetratricopeptide repeat domain"/>
    <property type="match status" value="1"/>
</dbReference>
<keyword evidence="6" id="KW-0597">Phosphoprotein</keyword>
<feature type="compositionally biased region" description="Polar residues" evidence="16">
    <location>
        <begin position="448"/>
        <end position="462"/>
    </location>
</feature>
<dbReference type="FunFam" id="3.10.50.40:FF:000013">
    <property type="entry name" value="Peptidylprolyl isomerase"/>
    <property type="match status" value="1"/>
</dbReference>
<sequence>MTAEEMKAAGESSAQSAPLPLEGVDISPKQDEGVLKVVKREGTGTESPMIGDKVTVHYTGWLLDGTKFDSSLDHKDKFSFYLGKGEVIKAWDIAVATMKIGEVCHITCKPEYAYGSSGNPPKIPPSATLVFEVELFDFKGEDLTEDEDGGIIRRIRSRGEGHSKPNDGAIVEVALEGHHKGRIFDQRELSFEIGDGENYDVPPGLEKAIQRMEKGEKSIVYLKPSYGFGSSGKEKFQIPQDAELQYEVTLKSFEKAKESWEMNAEEKLEQSAIVKERGTVYFKEGKYKQALLQYKKIVSWLEYEMGFSEEEGHRTQARALRLASHLNLAMCHLKLHSFSAAVESCNKALELDNNNEKGLFRRGEAYLAVNDFELARDDFQKVLKLYPSNKAARTQLTVCQQRIREQHAREKKLYANMFQRLAEKENKPGPEPAGGDCQADTEMKDDQQNGVDGSKSQVEAEA</sequence>
<dbReference type="PANTHER" id="PTHR46512:SF9">
    <property type="entry name" value="PEPTIDYLPROLYL ISOMERASE"/>
    <property type="match status" value="1"/>
</dbReference>
<evidence type="ECO:0000256" key="15">
    <source>
        <dbReference type="PROSITE-ProRule" id="PRU00339"/>
    </source>
</evidence>
<dbReference type="InterPro" id="IPR050754">
    <property type="entry name" value="FKBP4/5/8-like"/>
</dbReference>
<dbReference type="GO" id="GO:0003755">
    <property type="term" value="F:peptidyl-prolyl cis-trans isomerase activity"/>
    <property type="evidence" value="ECO:0000318"/>
    <property type="project" value="GO_Central"/>
</dbReference>
<dbReference type="OMA" id="FGAEGNE"/>
<evidence type="ECO:0000256" key="16">
    <source>
        <dbReference type="SAM" id="MobiDB-lite"/>
    </source>
</evidence>
<reference evidence="18 19" key="1">
    <citation type="journal article" date="2007" name="Nature">
        <title>Genome of the marsupial Monodelphis domestica reveals innovation in non-coding sequences.</title>
        <authorList>
            <person name="Mikkelsen T.S."/>
            <person name="Wakefield M.J."/>
            <person name="Aken B."/>
            <person name="Amemiya C.T."/>
            <person name="Chang J.L."/>
            <person name="Duke S."/>
            <person name="Garber M."/>
            <person name="Gentles A.J."/>
            <person name="Goodstadt L."/>
            <person name="Heger A."/>
            <person name="Jurka J."/>
            <person name="Kamal M."/>
            <person name="Mauceli E."/>
            <person name="Searle S.M."/>
            <person name="Sharpe T."/>
            <person name="Baker M.L."/>
            <person name="Batzer M.A."/>
            <person name="Benos P.V."/>
            <person name="Belov K."/>
            <person name="Clamp M."/>
            <person name="Cook A."/>
            <person name="Cuff J."/>
            <person name="Das R."/>
            <person name="Davidow L."/>
            <person name="Deakin J.E."/>
            <person name="Fazzari M.J."/>
            <person name="Glass J.L."/>
            <person name="Grabherr M."/>
            <person name="Greally J.M."/>
            <person name="Gu W."/>
            <person name="Hore T.A."/>
            <person name="Huttley G.A."/>
            <person name="Kleber M."/>
            <person name="Jirtle R.L."/>
            <person name="Koina E."/>
            <person name="Lee J.T."/>
            <person name="Mahony S."/>
            <person name="Marra M.A."/>
            <person name="Miller R.D."/>
            <person name="Nicholls R.D."/>
            <person name="Oda M."/>
            <person name="Papenfuss A.T."/>
            <person name="Parra Z.E."/>
            <person name="Pollock D.D."/>
            <person name="Ray D.A."/>
            <person name="Schein J.E."/>
            <person name="Speed T.P."/>
            <person name="Thompson K."/>
            <person name="VandeBerg J.L."/>
            <person name="Wade C.M."/>
            <person name="Walker J.A."/>
            <person name="Waters P.D."/>
            <person name="Webber C."/>
            <person name="Weidman J.R."/>
            <person name="Xie X."/>
            <person name="Zody M.C."/>
            <person name="Baldwin J."/>
            <person name="Abdouelleil A."/>
            <person name="Abdulkadir J."/>
            <person name="Abebe A."/>
            <person name="Abera B."/>
            <person name="Abreu J."/>
            <person name="Acer S.C."/>
            <person name="Aftuck L."/>
            <person name="Alexander A."/>
            <person name="An P."/>
            <person name="Anderson E."/>
            <person name="Anderson S."/>
            <person name="Arachi H."/>
            <person name="Azer M."/>
            <person name="Bachantsang P."/>
            <person name="Barry A."/>
            <person name="Bayul T."/>
            <person name="Berlin A."/>
            <person name="Bessette D."/>
            <person name="Bloom T."/>
            <person name="Bloom T."/>
            <person name="Boguslavskiy L."/>
            <person name="Bonnet C."/>
            <person name="Boukhgalter B."/>
            <person name="Bourzgui I."/>
            <person name="Brown A."/>
            <person name="Cahill P."/>
            <person name="Channer S."/>
            <person name="Cheshatsang Y."/>
            <person name="Chuda L."/>
            <person name="Citroen M."/>
            <person name="Collymore A."/>
            <person name="Cooke P."/>
            <person name="Costello M."/>
            <person name="D'Aco K."/>
            <person name="Daza R."/>
            <person name="De Haan G."/>
            <person name="DeGray S."/>
            <person name="DeMaso C."/>
            <person name="Dhargay N."/>
            <person name="Dooley K."/>
            <person name="Dooley E."/>
            <person name="Doricent M."/>
            <person name="Dorje P."/>
            <person name="Dorjee K."/>
            <person name="Dupes A."/>
            <person name="Elong R."/>
            <person name="Falk J."/>
            <person name="Farina A."/>
            <person name="Faro S."/>
            <person name="Ferguson D."/>
            <person name="Fisher S."/>
            <person name="Foley C.D."/>
            <person name="Franke A."/>
            <person name="Friedrich D."/>
            <person name="Gadbois L."/>
            <person name="Gearin G."/>
            <person name="Gearin C.R."/>
            <person name="Giannoukos G."/>
            <person name="Goode T."/>
            <person name="Graham J."/>
            <person name="Grandbois E."/>
            <person name="Grewal S."/>
            <person name="Gyaltsen K."/>
            <person name="Hafez N."/>
            <person name="Hagos B."/>
            <person name="Hall J."/>
            <person name="Henson C."/>
            <person name="Hollinger A."/>
            <person name="Honan T."/>
            <person name="Huard M.D."/>
            <person name="Hughes L."/>
            <person name="Hurhula B."/>
            <person name="Husby M.E."/>
            <person name="Kamat A."/>
            <person name="Kanga B."/>
            <person name="Kashin S."/>
            <person name="Khazanovich D."/>
            <person name="Kisner P."/>
            <person name="Lance K."/>
            <person name="Lara M."/>
            <person name="Lee W."/>
            <person name="Lennon N."/>
            <person name="Letendre F."/>
            <person name="LeVine R."/>
            <person name="Lipovsky A."/>
            <person name="Liu X."/>
            <person name="Liu J."/>
            <person name="Liu S."/>
            <person name="Lokyitsang T."/>
            <person name="Lokyitsang Y."/>
            <person name="Lubonja R."/>
            <person name="Lui A."/>
            <person name="MacDonald P."/>
            <person name="Magnisalis V."/>
            <person name="Maru K."/>
            <person name="Matthews C."/>
            <person name="McCusker W."/>
            <person name="McDonough S."/>
            <person name="Mehta T."/>
            <person name="Meldrim J."/>
            <person name="Meneus L."/>
            <person name="Mihai O."/>
            <person name="Mihalev A."/>
            <person name="Mihova T."/>
            <person name="Mittelman R."/>
            <person name="Mlenga V."/>
            <person name="Montmayeur A."/>
            <person name="Mulrain L."/>
            <person name="Navidi A."/>
            <person name="Naylor J."/>
            <person name="Negash T."/>
            <person name="Nguyen T."/>
            <person name="Nguyen N."/>
            <person name="Nicol R."/>
            <person name="Norbu C."/>
            <person name="Norbu N."/>
            <person name="Novod N."/>
            <person name="O'Neill B."/>
            <person name="Osman S."/>
            <person name="Markiewicz E."/>
            <person name="Oyono O.L."/>
            <person name="Patti C."/>
            <person name="Phunkhang P."/>
            <person name="Pierre F."/>
            <person name="Priest M."/>
            <person name="Raghuraman S."/>
            <person name="Rege F."/>
            <person name="Reyes R."/>
            <person name="Rise C."/>
            <person name="Rogov P."/>
            <person name="Ross K."/>
            <person name="Ryan E."/>
            <person name="Settipalli S."/>
            <person name="Shea T."/>
            <person name="Sherpa N."/>
            <person name="Shi L."/>
            <person name="Shih D."/>
            <person name="Sparrow T."/>
            <person name="Spaulding J."/>
            <person name="Stalker J."/>
            <person name="Stange-Thomann N."/>
            <person name="Stavropoulos S."/>
            <person name="Stone C."/>
            <person name="Strader C."/>
            <person name="Tesfaye S."/>
            <person name="Thomson T."/>
            <person name="Thoulutsang Y."/>
            <person name="Thoulutsang D."/>
            <person name="Topham K."/>
            <person name="Topping I."/>
            <person name="Tsamla T."/>
            <person name="Vassiliev H."/>
            <person name="Vo A."/>
            <person name="Wangchuk T."/>
            <person name="Wangdi T."/>
            <person name="Weiand M."/>
            <person name="Wilkinson J."/>
            <person name="Wilson A."/>
            <person name="Yadav S."/>
            <person name="Young G."/>
            <person name="Yu Q."/>
            <person name="Zembek L."/>
            <person name="Zhong D."/>
            <person name="Zimmer A."/>
            <person name="Zwirko Z."/>
            <person name="Jaffe D.B."/>
            <person name="Alvarez P."/>
            <person name="Brockman W."/>
            <person name="Butler J."/>
            <person name="Chin C."/>
            <person name="Gnerre S."/>
            <person name="MacCallum I."/>
            <person name="Graves J.A."/>
            <person name="Ponting C.P."/>
            <person name="Breen M."/>
            <person name="Samollow P.B."/>
            <person name="Lander E.S."/>
            <person name="Lindblad-Toh K."/>
        </authorList>
    </citation>
    <scope>NUCLEOTIDE SEQUENCE [LARGE SCALE GENOMIC DNA]</scope>
</reference>
<dbReference type="SUPFAM" id="SSF48452">
    <property type="entry name" value="TPR-like"/>
    <property type="match status" value="1"/>
</dbReference>
<dbReference type="FunFam" id="1.25.40.10:FF:000008">
    <property type="entry name" value="Peptidylprolyl isomerase"/>
    <property type="match status" value="1"/>
</dbReference>
<evidence type="ECO:0000259" key="17">
    <source>
        <dbReference type="PROSITE" id="PS50059"/>
    </source>
</evidence>
<dbReference type="HOGENOM" id="CLU_013615_13_1_1"/>
<evidence type="ECO:0000256" key="14">
    <source>
        <dbReference type="PROSITE-ProRule" id="PRU00277"/>
    </source>
</evidence>
<feature type="region of interest" description="Disordered" evidence="16">
    <location>
        <begin position="422"/>
        <end position="462"/>
    </location>
</feature>
<dbReference type="Gene3D" id="3.10.50.40">
    <property type="match status" value="2"/>
</dbReference>
<feature type="domain" description="PPIase FKBP-type" evidence="17">
    <location>
        <begin position="51"/>
        <end position="139"/>
    </location>
</feature>
<dbReference type="STRING" id="13616.ENSMODP00000022886"/>
<dbReference type="InterPro" id="IPR011990">
    <property type="entry name" value="TPR-like_helical_dom_sf"/>
</dbReference>
<evidence type="ECO:0000313" key="19">
    <source>
        <dbReference type="Proteomes" id="UP000002280"/>
    </source>
</evidence>
<organism evidence="18 19">
    <name type="scientific">Monodelphis domestica</name>
    <name type="common">Gray short-tailed opossum</name>
    <dbReference type="NCBI Taxonomy" id="13616"/>
    <lineage>
        <taxon>Eukaryota</taxon>
        <taxon>Metazoa</taxon>
        <taxon>Chordata</taxon>
        <taxon>Craniata</taxon>
        <taxon>Vertebrata</taxon>
        <taxon>Euteleostomi</taxon>
        <taxon>Mammalia</taxon>
        <taxon>Metatheria</taxon>
        <taxon>Didelphimorphia</taxon>
        <taxon>Didelphidae</taxon>
        <taxon>Monodelphis</taxon>
    </lineage>
</organism>
<feature type="repeat" description="TPR" evidence="15">
    <location>
        <begin position="322"/>
        <end position="355"/>
    </location>
</feature>
<dbReference type="GO" id="GO:0005829">
    <property type="term" value="C:cytosol"/>
    <property type="evidence" value="ECO:0000318"/>
    <property type="project" value="GO_Central"/>
</dbReference>
<keyword evidence="10 14" id="KW-0697">Rotamase</keyword>